<feature type="transmembrane region" description="Helical" evidence="1">
    <location>
        <begin position="192"/>
        <end position="209"/>
    </location>
</feature>
<feature type="transmembrane region" description="Helical" evidence="1">
    <location>
        <begin position="58"/>
        <end position="78"/>
    </location>
</feature>
<dbReference type="AlphaFoldDB" id="A0A6N2U6W4"/>
<keyword evidence="1" id="KW-0812">Transmembrane</keyword>
<keyword evidence="1" id="KW-1133">Transmembrane helix</keyword>
<dbReference type="RefSeq" id="WP_156723595.1">
    <property type="nucleotide sequence ID" value="NZ_CACRSX010000033.1"/>
</dbReference>
<feature type="transmembrane region" description="Helical" evidence="1">
    <location>
        <begin position="158"/>
        <end position="176"/>
    </location>
</feature>
<organism evidence="2">
    <name type="scientific">Anaerostipes hadrus</name>
    <dbReference type="NCBI Taxonomy" id="649756"/>
    <lineage>
        <taxon>Bacteria</taxon>
        <taxon>Bacillati</taxon>
        <taxon>Bacillota</taxon>
        <taxon>Clostridia</taxon>
        <taxon>Lachnospirales</taxon>
        <taxon>Lachnospiraceae</taxon>
        <taxon>Anaerostipes</taxon>
    </lineage>
</organism>
<keyword evidence="1" id="KW-0472">Membrane</keyword>
<evidence type="ECO:0000256" key="1">
    <source>
        <dbReference type="SAM" id="Phobius"/>
    </source>
</evidence>
<evidence type="ECO:0000313" key="2">
    <source>
        <dbReference type="EMBL" id="VYT12141.1"/>
    </source>
</evidence>
<reference evidence="2" key="1">
    <citation type="submission" date="2019-11" db="EMBL/GenBank/DDBJ databases">
        <authorList>
            <person name="Feng L."/>
        </authorList>
    </citation>
    <scope>NUCLEOTIDE SEQUENCE</scope>
    <source>
        <strain evidence="2">AhadrusLFYP4</strain>
    </source>
</reference>
<feature type="transmembrane region" description="Helical" evidence="1">
    <location>
        <begin position="34"/>
        <end position="52"/>
    </location>
</feature>
<proteinExistence type="predicted"/>
<name>A0A6N2U6W4_ANAHA</name>
<gene>
    <name evidence="2" type="ORF">AHLFYP4_01685</name>
</gene>
<dbReference type="EMBL" id="CACRSX010000033">
    <property type="protein sequence ID" value="VYT12141.1"/>
    <property type="molecule type" value="Genomic_DNA"/>
</dbReference>
<feature type="transmembrane region" description="Helical" evidence="1">
    <location>
        <begin position="90"/>
        <end position="110"/>
    </location>
</feature>
<accession>A0A6N2U6W4</accession>
<feature type="transmembrane region" description="Helical" evidence="1">
    <location>
        <begin position="130"/>
        <end position="151"/>
    </location>
</feature>
<sequence>MGSKRYEEDFKIIRTAIDSAKNPIDKLGQFFKNYAMINIIIVALNLIVNLYQGLAMEIYIVKMICFVYLAYCIIRMYKEEKSNVNQYYQAILYIYGIVVVVIPVILWIARITRLVISNNEGHQVSKMLEMLVNLQVFSAIVLLSVSFLVVSFVCSNKVCAICALANLAVYLIVLAIDKELSIGNIIIHYQDLYYYIVLVLGYMVMAKCIRKE</sequence>
<protein>
    <submittedName>
        <fullName evidence="2">Uncharacterized protein</fullName>
    </submittedName>
</protein>